<accession>A0AAD7TNW4</accession>
<evidence type="ECO:0000313" key="10">
    <source>
        <dbReference type="Proteomes" id="UP001215151"/>
    </source>
</evidence>
<gene>
    <name evidence="9" type="ORF">ONZ51_g8115</name>
</gene>
<name>A0AAD7TNW4_9APHY</name>
<sequence>MSTSFYTPIEDIEKIHKRAHEAFRSGKLKSIAYRKEQIAQVGYLLQDNEQRFVDALKLDLGRPHLETILYDFAVVYTEIREAYDNIEKWTKIQKPAFNIKFWAMNPHMRAEPKGVLLAIAPFNAPVYMLLTPLVGAIAGGNAAVLKPSEQVPETAKLVAELVPKYLDRDLFHVINGGIPETTRVLELQWDHILYTGNGRVARIISAAAAKHLTPVTLELGGKNPVVIDPRCDIKMAARRVLWGRVCNAGQICLAPEYVLVPESFQDTFVEALKEVHKSFYPDGAKNSDSYARIISEAQANRLKKYIDSTKGKIVFGGEVDAPQRYVAPTLVRDVRPDDPLMEDELFGPILLIIPVKDVDEAIAIINKRDHPLAVYAFSSDKAFLKKVFENTKSGAAVANETLISAGVPGLPMGGVGASGHGYYTGKHMFEEFTHLRIAIDNPGWVDKIAFGFRFPPYGETATKEALRALSTSLPPRPSKTNEASVVKKWGLWVMVLLASGTSIVLSGPGQGFVKQLKA</sequence>
<dbReference type="PIRSF" id="PIRSF036492">
    <property type="entry name" value="ALDH"/>
    <property type="match status" value="1"/>
</dbReference>
<dbReference type="PANTHER" id="PTHR43570:SF16">
    <property type="entry name" value="ALDEHYDE DEHYDROGENASE TYPE III, ISOFORM Q"/>
    <property type="match status" value="1"/>
</dbReference>
<protein>
    <recommendedName>
        <fullName evidence="4">Aldehyde dehydrogenase</fullName>
    </recommendedName>
</protein>
<evidence type="ECO:0000313" key="9">
    <source>
        <dbReference type="EMBL" id="KAJ8473064.1"/>
    </source>
</evidence>
<dbReference type="Proteomes" id="UP001215151">
    <property type="component" value="Unassembled WGS sequence"/>
</dbReference>
<dbReference type="Gene3D" id="3.40.309.10">
    <property type="entry name" value="Aldehyde Dehydrogenase, Chain A, domain 2"/>
    <property type="match status" value="1"/>
</dbReference>
<dbReference type="PROSITE" id="PS00687">
    <property type="entry name" value="ALDEHYDE_DEHYDR_GLU"/>
    <property type="match status" value="1"/>
</dbReference>
<dbReference type="GO" id="GO:0004029">
    <property type="term" value="F:aldehyde dehydrogenase (NAD+) activity"/>
    <property type="evidence" value="ECO:0007669"/>
    <property type="project" value="TreeGrafter"/>
</dbReference>
<dbReference type="PANTHER" id="PTHR43570">
    <property type="entry name" value="ALDEHYDE DEHYDROGENASE"/>
    <property type="match status" value="1"/>
</dbReference>
<comment type="similarity">
    <text evidence="1 4 7">Belongs to the aldehyde dehydrogenase family.</text>
</comment>
<comment type="caution">
    <text evidence="9">The sequence shown here is derived from an EMBL/GenBank/DDBJ whole genome shotgun (WGS) entry which is preliminary data.</text>
</comment>
<keyword evidence="2 4" id="KW-0560">Oxidoreductase</keyword>
<dbReference type="FunFam" id="3.40.309.10:FF:000025">
    <property type="entry name" value="Aldehyde dehydrogenase"/>
    <property type="match status" value="1"/>
</dbReference>
<feature type="active site" evidence="5">
    <location>
        <position position="252"/>
    </location>
</feature>
<dbReference type="SUPFAM" id="SSF53720">
    <property type="entry name" value="ALDH-like"/>
    <property type="match status" value="1"/>
</dbReference>
<proteinExistence type="inferred from homology"/>
<reference evidence="9" key="1">
    <citation type="submission" date="2022-11" db="EMBL/GenBank/DDBJ databases">
        <title>Genome Sequence of Cubamyces cubensis.</title>
        <authorList>
            <person name="Buettner E."/>
        </authorList>
    </citation>
    <scope>NUCLEOTIDE SEQUENCE</scope>
    <source>
        <strain evidence="9">MPL-01</strain>
    </source>
</reference>
<evidence type="ECO:0000259" key="8">
    <source>
        <dbReference type="Pfam" id="PF00171"/>
    </source>
</evidence>
<keyword evidence="10" id="KW-1185">Reference proteome</keyword>
<dbReference type="InterPro" id="IPR029510">
    <property type="entry name" value="Ald_DH_CS_GLU"/>
</dbReference>
<evidence type="ECO:0000256" key="3">
    <source>
        <dbReference type="ARBA" id="ARBA00023027"/>
    </source>
</evidence>
<feature type="domain" description="Aldehyde dehydrogenase" evidence="8">
    <location>
        <begin position="10"/>
        <end position="436"/>
    </location>
</feature>
<dbReference type="InterPro" id="IPR016162">
    <property type="entry name" value="Ald_DH_N"/>
</dbReference>
<evidence type="ECO:0000256" key="6">
    <source>
        <dbReference type="PROSITE-ProRule" id="PRU10007"/>
    </source>
</evidence>
<evidence type="ECO:0000256" key="7">
    <source>
        <dbReference type="RuleBase" id="RU003345"/>
    </source>
</evidence>
<dbReference type="InterPro" id="IPR015590">
    <property type="entry name" value="Aldehyde_DH_dom"/>
</dbReference>
<keyword evidence="3" id="KW-0520">NAD</keyword>
<feature type="active site" evidence="5 6">
    <location>
        <position position="218"/>
    </location>
</feature>
<organism evidence="9 10">
    <name type="scientific">Trametes cubensis</name>
    <dbReference type="NCBI Taxonomy" id="1111947"/>
    <lineage>
        <taxon>Eukaryota</taxon>
        <taxon>Fungi</taxon>
        <taxon>Dikarya</taxon>
        <taxon>Basidiomycota</taxon>
        <taxon>Agaricomycotina</taxon>
        <taxon>Agaricomycetes</taxon>
        <taxon>Polyporales</taxon>
        <taxon>Polyporaceae</taxon>
        <taxon>Trametes</taxon>
    </lineage>
</organism>
<dbReference type="Pfam" id="PF00171">
    <property type="entry name" value="Aldedh"/>
    <property type="match status" value="1"/>
</dbReference>
<dbReference type="AlphaFoldDB" id="A0AAD7TNW4"/>
<dbReference type="CDD" id="cd07135">
    <property type="entry name" value="ALDH_F14-YMR110C"/>
    <property type="match status" value="1"/>
</dbReference>
<dbReference type="Gene3D" id="3.40.605.10">
    <property type="entry name" value="Aldehyde Dehydrogenase, Chain A, domain 1"/>
    <property type="match status" value="1"/>
</dbReference>
<evidence type="ECO:0000256" key="1">
    <source>
        <dbReference type="ARBA" id="ARBA00009986"/>
    </source>
</evidence>
<evidence type="ECO:0000256" key="5">
    <source>
        <dbReference type="PIRSR" id="PIRSR036492-1"/>
    </source>
</evidence>
<dbReference type="InterPro" id="IPR016163">
    <property type="entry name" value="Ald_DH_C"/>
</dbReference>
<evidence type="ECO:0000256" key="4">
    <source>
        <dbReference type="PIRNR" id="PIRNR036492"/>
    </source>
</evidence>
<dbReference type="GO" id="GO:0005737">
    <property type="term" value="C:cytoplasm"/>
    <property type="evidence" value="ECO:0007669"/>
    <property type="project" value="TreeGrafter"/>
</dbReference>
<dbReference type="InterPro" id="IPR016161">
    <property type="entry name" value="Ald_DH/histidinol_DH"/>
</dbReference>
<dbReference type="EMBL" id="JAPEVG010000236">
    <property type="protein sequence ID" value="KAJ8473064.1"/>
    <property type="molecule type" value="Genomic_DNA"/>
</dbReference>
<dbReference type="PROSITE" id="PS00070">
    <property type="entry name" value="ALDEHYDE_DEHYDR_CYS"/>
    <property type="match status" value="1"/>
</dbReference>
<dbReference type="InterPro" id="IPR016160">
    <property type="entry name" value="Ald_DH_CS_CYS"/>
</dbReference>
<dbReference type="GO" id="GO:0006081">
    <property type="term" value="P:aldehyde metabolic process"/>
    <property type="evidence" value="ECO:0007669"/>
    <property type="project" value="InterPro"/>
</dbReference>
<dbReference type="InterPro" id="IPR012394">
    <property type="entry name" value="Aldehyde_DH_NAD(P)"/>
</dbReference>
<dbReference type="FunFam" id="3.40.605.10:FF:000004">
    <property type="entry name" value="Aldehyde dehydrogenase"/>
    <property type="match status" value="1"/>
</dbReference>
<evidence type="ECO:0000256" key="2">
    <source>
        <dbReference type="ARBA" id="ARBA00023002"/>
    </source>
</evidence>